<accession>A0A8K0XMH6</accession>
<organism evidence="2 3">
    <name type="scientific">Cristinia sonorae</name>
    <dbReference type="NCBI Taxonomy" id="1940300"/>
    <lineage>
        <taxon>Eukaryota</taxon>
        <taxon>Fungi</taxon>
        <taxon>Dikarya</taxon>
        <taxon>Basidiomycota</taxon>
        <taxon>Agaricomycotina</taxon>
        <taxon>Agaricomycetes</taxon>
        <taxon>Agaricomycetidae</taxon>
        <taxon>Agaricales</taxon>
        <taxon>Pleurotineae</taxon>
        <taxon>Stephanosporaceae</taxon>
        <taxon>Cristinia</taxon>
    </lineage>
</organism>
<name>A0A8K0XMH6_9AGAR</name>
<feature type="region of interest" description="Disordered" evidence="1">
    <location>
        <begin position="1"/>
        <end position="51"/>
    </location>
</feature>
<comment type="caution">
    <text evidence="2">The sequence shown here is derived from an EMBL/GenBank/DDBJ whole genome shotgun (WGS) entry which is preliminary data.</text>
</comment>
<protein>
    <submittedName>
        <fullName evidence="2">Uncharacterized protein</fullName>
    </submittedName>
</protein>
<reference evidence="2" key="1">
    <citation type="journal article" date="2021" name="New Phytol.">
        <title>Evolutionary innovations through gain and loss of genes in the ectomycorrhizal Boletales.</title>
        <authorList>
            <person name="Wu G."/>
            <person name="Miyauchi S."/>
            <person name="Morin E."/>
            <person name="Kuo A."/>
            <person name="Drula E."/>
            <person name="Varga T."/>
            <person name="Kohler A."/>
            <person name="Feng B."/>
            <person name="Cao Y."/>
            <person name="Lipzen A."/>
            <person name="Daum C."/>
            <person name="Hundley H."/>
            <person name="Pangilinan J."/>
            <person name="Johnson J."/>
            <person name="Barry K."/>
            <person name="LaButti K."/>
            <person name="Ng V."/>
            <person name="Ahrendt S."/>
            <person name="Min B."/>
            <person name="Choi I.G."/>
            <person name="Park H."/>
            <person name="Plett J.M."/>
            <person name="Magnuson J."/>
            <person name="Spatafora J.W."/>
            <person name="Nagy L.G."/>
            <person name="Henrissat B."/>
            <person name="Grigoriev I.V."/>
            <person name="Yang Z.L."/>
            <person name="Xu J."/>
            <person name="Martin F.M."/>
        </authorList>
    </citation>
    <scope>NUCLEOTIDE SEQUENCE</scope>
    <source>
        <strain evidence="2">KKN 215</strain>
    </source>
</reference>
<keyword evidence="3" id="KW-1185">Reference proteome</keyword>
<feature type="compositionally biased region" description="Polar residues" evidence="1">
    <location>
        <begin position="125"/>
        <end position="139"/>
    </location>
</feature>
<dbReference type="Proteomes" id="UP000813824">
    <property type="component" value="Unassembled WGS sequence"/>
</dbReference>
<dbReference type="AlphaFoldDB" id="A0A8K0XMH6"/>
<feature type="compositionally biased region" description="Polar residues" evidence="1">
    <location>
        <begin position="97"/>
        <end position="107"/>
    </location>
</feature>
<evidence type="ECO:0000313" key="3">
    <source>
        <dbReference type="Proteomes" id="UP000813824"/>
    </source>
</evidence>
<dbReference type="EMBL" id="JAEVFJ010000029">
    <property type="protein sequence ID" value="KAH8093211.1"/>
    <property type="molecule type" value="Genomic_DNA"/>
</dbReference>
<feature type="region of interest" description="Disordered" evidence="1">
    <location>
        <begin position="83"/>
        <end position="140"/>
    </location>
</feature>
<evidence type="ECO:0000313" key="2">
    <source>
        <dbReference type="EMBL" id="KAH8093211.1"/>
    </source>
</evidence>
<proteinExistence type="predicted"/>
<gene>
    <name evidence="2" type="ORF">BXZ70DRAFT_909195</name>
</gene>
<evidence type="ECO:0000256" key="1">
    <source>
        <dbReference type="SAM" id="MobiDB-lite"/>
    </source>
</evidence>
<sequence length="204" mass="22219">MSSPTEEELPSKPLKRLPHIITAIPDDDPTRTSEEGQSVGETPLNPIDDIFSPPRIADGIRVLVSNDLDILIEPSEHESIAVAPGPSLLLSDREQSGETSLYQTSQMHRPASVVRGRSRSDAGGQDSTTNSAYPETPNNDIRRLTREISAPSPVIPGQYGTVSPNHYVTINFYDFLSDQSAVVPRSAIPQDIPAHQLLLYAVKT</sequence>